<feature type="coiled-coil region" evidence="1">
    <location>
        <begin position="88"/>
        <end position="115"/>
    </location>
</feature>
<protein>
    <submittedName>
        <fullName evidence="3">Uncharacterized protein</fullName>
    </submittedName>
</protein>
<proteinExistence type="predicted"/>
<dbReference type="AlphaFoldDB" id="A5AWE3"/>
<organism evidence="3">
    <name type="scientific">Vitis vinifera</name>
    <name type="common">Grape</name>
    <dbReference type="NCBI Taxonomy" id="29760"/>
    <lineage>
        <taxon>Eukaryota</taxon>
        <taxon>Viridiplantae</taxon>
        <taxon>Streptophyta</taxon>
        <taxon>Embryophyta</taxon>
        <taxon>Tracheophyta</taxon>
        <taxon>Spermatophyta</taxon>
        <taxon>Magnoliopsida</taxon>
        <taxon>eudicotyledons</taxon>
        <taxon>Gunneridae</taxon>
        <taxon>Pentapetalae</taxon>
        <taxon>rosids</taxon>
        <taxon>Vitales</taxon>
        <taxon>Vitaceae</taxon>
        <taxon>Viteae</taxon>
        <taxon>Vitis</taxon>
    </lineage>
</organism>
<name>A5AWE3_VITVI</name>
<gene>
    <name evidence="3" type="ORF">VITISV_042070</name>
</gene>
<feature type="compositionally biased region" description="Basic and acidic residues" evidence="2">
    <location>
        <begin position="138"/>
        <end position="199"/>
    </location>
</feature>
<evidence type="ECO:0000256" key="2">
    <source>
        <dbReference type="SAM" id="MobiDB-lite"/>
    </source>
</evidence>
<sequence length="208" mass="24072">MWLKSQEDGMNQMLEMYILNDGIDMKVKIAAMARRLEELEMKKMQEVQTISQTPLQAMPCAICLSYEHLVDECPSIPTEREMFESSLNKKMDEVKNDLSQKIDNLQDSISRFANLNTVQDKENSPSQPYQNSMSIHEMEAKEGEPSQKREVKEVITLRSGKEVDLPTCKLEHKEESETEKEKREEIKGKKKGKSIEKDGYNVNVQREP</sequence>
<accession>A5AWE3</accession>
<keyword evidence="1" id="KW-0175">Coiled coil</keyword>
<feature type="region of interest" description="Disordered" evidence="2">
    <location>
        <begin position="138"/>
        <end position="208"/>
    </location>
</feature>
<reference evidence="3" key="1">
    <citation type="journal article" date="2007" name="PLoS ONE">
        <title>The first genome sequence of an elite grapevine cultivar (Pinot noir Vitis vinifera L.): coping with a highly heterozygous genome.</title>
        <authorList>
            <person name="Velasco R."/>
            <person name="Zharkikh A."/>
            <person name="Troggio M."/>
            <person name="Cartwright D.A."/>
            <person name="Cestaro A."/>
            <person name="Pruss D."/>
            <person name="Pindo M."/>
            <person name="FitzGerald L.M."/>
            <person name="Vezzulli S."/>
            <person name="Reid J."/>
            <person name="Malacarne G."/>
            <person name="Iliev D."/>
            <person name="Coppola G."/>
            <person name="Wardell B."/>
            <person name="Micheletti D."/>
            <person name="Macalma T."/>
            <person name="Facci M."/>
            <person name="Mitchell J.T."/>
            <person name="Perazzolli M."/>
            <person name="Eldredge G."/>
            <person name="Gatto P."/>
            <person name="Oyzerski R."/>
            <person name="Moretto M."/>
            <person name="Gutin N."/>
            <person name="Stefanini M."/>
            <person name="Chen Y."/>
            <person name="Segala C."/>
            <person name="Davenport C."/>
            <person name="Dematte L."/>
            <person name="Mraz A."/>
            <person name="Battilana J."/>
            <person name="Stormo K."/>
            <person name="Costa F."/>
            <person name="Tao Q."/>
            <person name="Si-Ammour A."/>
            <person name="Harkins T."/>
            <person name="Lackey A."/>
            <person name="Perbost C."/>
            <person name="Taillon B."/>
            <person name="Stella A."/>
            <person name="Solovyev V."/>
            <person name="Fawcett J.A."/>
            <person name="Sterck L."/>
            <person name="Vandepoele K."/>
            <person name="Grando S.M."/>
            <person name="Toppo S."/>
            <person name="Moser C."/>
            <person name="Lanchbury J."/>
            <person name="Bogden R."/>
            <person name="Skolnick M."/>
            <person name="Sgaramella V."/>
            <person name="Bhatnagar S.K."/>
            <person name="Fontana P."/>
            <person name="Gutin A."/>
            <person name="Van de Peer Y."/>
            <person name="Salamini F."/>
            <person name="Viola R."/>
        </authorList>
    </citation>
    <scope>NUCLEOTIDE SEQUENCE</scope>
</reference>
<evidence type="ECO:0000256" key="1">
    <source>
        <dbReference type="SAM" id="Coils"/>
    </source>
</evidence>
<dbReference type="EMBL" id="AM438045">
    <property type="protein sequence ID" value="CAN78391.1"/>
    <property type="molecule type" value="Genomic_DNA"/>
</dbReference>
<evidence type="ECO:0000313" key="3">
    <source>
        <dbReference type="EMBL" id="CAN78391.1"/>
    </source>
</evidence>